<gene>
    <name evidence="3" type="ORF">C8N29_1332</name>
</gene>
<dbReference type="RefSeq" id="WP_107867042.1">
    <property type="nucleotide sequence ID" value="NZ_QAON01000033.1"/>
</dbReference>
<feature type="domain" description="Defence against restriction A N-terminal" evidence="2">
    <location>
        <begin position="17"/>
        <end position="105"/>
    </location>
</feature>
<accession>A0A2T5ISD7</accession>
<sequence>MTATPLLFDIKNLSTEAESMKRLIELFSALGEKLVSHDVEKALKRTAGISYKEVALTFADSQTVTLLIKQTGDIFKVKINGKEAALRNQDAHKPEAVIQEIAQRIKSSRTAYQKALAAKTKADDVAQAAKSSGLKNTQKTRVSALQEQVNSLDALIAERQQYKAQLEAELAA</sequence>
<reference evidence="3 4" key="1">
    <citation type="submission" date="2018-04" db="EMBL/GenBank/DDBJ databases">
        <title>Genomic Encyclopedia of Archaeal and Bacterial Type Strains, Phase II (KMG-II): from individual species to whole genera.</title>
        <authorList>
            <person name="Goeker M."/>
        </authorList>
    </citation>
    <scope>NUCLEOTIDE SEQUENCE [LARGE SCALE GENOMIC DNA]</scope>
    <source>
        <strain evidence="3 4">DSM 5822</strain>
    </source>
</reference>
<evidence type="ECO:0000256" key="1">
    <source>
        <dbReference type="SAM" id="Coils"/>
    </source>
</evidence>
<organism evidence="3 4">
    <name type="scientific">Agitococcus lubricus</name>
    <dbReference type="NCBI Taxonomy" id="1077255"/>
    <lineage>
        <taxon>Bacteria</taxon>
        <taxon>Pseudomonadati</taxon>
        <taxon>Pseudomonadota</taxon>
        <taxon>Gammaproteobacteria</taxon>
        <taxon>Moraxellales</taxon>
        <taxon>Moraxellaceae</taxon>
        <taxon>Agitococcus</taxon>
    </lineage>
</organism>
<dbReference type="InterPro" id="IPR041140">
    <property type="entry name" value="DarA_N"/>
</dbReference>
<evidence type="ECO:0000313" key="4">
    <source>
        <dbReference type="Proteomes" id="UP000244223"/>
    </source>
</evidence>
<keyword evidence="4" id="KW-1185">Reference proteome</keyword>
<keyword evidence="1" id="KW-0175">Coiled coil</keyword>
<dbReference type="EMBL" id="QAON01000033">
    <property type="protein sequence ID" value="PTQ86724.1"/>
    <property type="molecule type" value="Genomic_DNA"/>
</dbReference>
<feature type="coiled-coil region" evidence="1">
    <location>
        <begin position="145"/>
        <end position="172"/>
    </location>
</feature>
<evidence type="ECO:0000259" key="2">
    <source>
        <dbReference type="Pfam" id="PF18788"/>
    </source>
</evidence>
<dbReference type="Pfam" id="PF18788">
    <property type="entry name" value="DarA_N"/>
    <property type="match status" value="1"/>
</dbReference>
<name>A0A2T5ISD7_9GAMM</name>
<protein>
    <recommendedName>
        <fullName evidence="2">Defence against restriction A N-terminal domain-containing protein</fullName>
    </recommendedName>
</protein>
<dbReference type="Proteomes" id="UP000244223">
    <property type="component" value="Unassembled WGS sequence"/>
</dbReference>
<dbReference type="AlphaFoldDB" id="A0A2T5ISD7"/>
<proteinExistence type="predicted"/>
<evidence type="ECO:0000313" key="3">
    <source>
        <dbReference type="EMBL" id="PTQ86724.1"/>
    </source>
</evidence>
<comment type="caution">
    <text evidence="3">The sequence shown here is derived from an EMBL/GenBank/DDBJ whole genome shotgun (WGS) entry which is preliminary data.</text>
</comment>
<dbReference type="OrthoDB" id="5569523at2"/>